<dbReference type="InterPro" id="IPR000719">
    <property type="entry name" value="Prot_kinase_dom"/>
</dbReference>
<gene>
    <name evidence="8" type="ORF">FJTKL_00932</name>
</gene>
<feature type="region of interest" description="Disordered" evidence="6">
    <location>
        <begin position="189"/>
        <end position="209"/>
    </location>
</feature>
<dbReference type="EMBL" id="JBAWTH010000116">
    <property type="protein sequence ID" value="KAL2276395.1"/>
    <property type="molecule type" value="Genomic_DNA"/>
</dbReference>
<dbReference type="PANTHER" id="PTHR24350">
    <property type="entry name" value="SERINE/THREONINE-PROTEIN KINASE IAL-RELATED"/>
    <property type="match status" value="1"/>
</dbReference>
<sequence length="247" mass="27068">MITMPYYRSGSMAQAGIVAEEKFVTAFGQILDCLAYLHARNIIHRDLKPENILFEPAPYFKVVVSDFGLSKAIEGLGRLQTFCGTLKYAAPEIFPGTRGFGALADIWSVAVMELEWLHGIPVPPPVPLPKQGETLVPDQLSVKWMTKLRDYLNEEDSGQAVDKRRNVDGLVMCTNDKEGAVDLAQAALESDGATKDSQPSATSASSIQRQNHVLRAARKSWVGGLWPQKSGVGKKKLKCLPSQKISL</sequence>
<feature type="domain" description="Protein kinase" evidence="7">
    <location>
        <begin position="1"/>
        <end position="215"/>
    </location>
</feature>
<organism evidence="8 9">
    <name type="scientific">Diaporthe vaccinii</name>
    <dbReference type="NCBI Taxonomy" id="105482"/>
    <lineage>
        <taxon>Eukaryota</taxon>
        <taxon>Fungi</taxon>
        <taxon>Dikarya</taxon>
        <taxon>Ascomycota</taxon>
        <taxon>Pezizomycotina</taxon>
        <taxon>Sordariomycetes</taxon>
        <taxon>Sordariomycetidae</taxon>
        <taxon>Diaporthales</taxon>
        <taxon>Diaporthaceae</taxon>
        <taxon>Diaporthe</taxon>
        <taxon>Diaporthe eres species complex</taxon>
    </lineage>
</organism>
<dbReference type="SUPFAM" id="SSF56112">
    <property type="entry name" value="Protein kinase-like (PK-like)"/>
    <property type="match status" value="1"/>
</dbReference>
<evidence type="ECO:0000256" key="5">
    <source>
        <dbReference type="ARBA" id="ARBA00022840"/>
    </source>
</evidence>
<dbReference type="Gene3D" id="1.10.510.10">
    <property type="entry name" value="Transferase(Phosphotransferase) domain 1"/>
    <property type="match status" value="1"/>
</dbReference>
<dbReference type="InterPro" id="IPR030616">
    <property type="entry name" value="Aur-like"/>
</dbReference>
<accession>A0ABR4E1U8</accession>
<evidence type="ECO:0000313" key="8">
    <source>
        <dbReference type="EMBL" id="KAL2276395.1"/>
    </source>
</evidence>
<evidence type="ECO:0000256" key="4">
    <source>
        <dbReference type="ARBA" id="ARBA00022777"/>
    </source>
</evidence>
<evidence type="ECO:0000256" key="6">
    <source>
        <dbReference type="SAM" id="MobiDB-lite"/>
    </source>
</evidence>
<keyword evidence="1" id="KW-0723">Serine/threonine-protein kinase</keyword>
<comment type="caution">
    <text evidence="8">The sequence shown here is derived from an EMBL/GenBank/DDBJ whole genome shotgun (WGS) entry which is preliminary data.</text>
</comment>
<keyword evidence="2" id="KW-0808">Transferase</keyword>
<keyword evidence="9" id="KW-1185">Reference proteome</keyword>
<evidence type="ECO:0000256" key="3">
    <source>
        <dbReference type="ARBA" id="ARBA00022741"/>
    </source>
</evidence>
<evidence type="ECO:0000256" key="1">
    <source>
        <dbReference type="ARBA" id="ARBA00022527"/>
    </source>
</evidence>
<feature type="compositionally biased region" description="Polar residues" evidence="6">
    <location>
        <begin position="195"/>
        <end position="209"/>
    </location>
</feature>
<reference evidence="8 9" key="1">
    <citation type="submission" date="2024-03" db="EMBL/GenBank/DDBJ databases">
        <title>A high-quality draft genome sequence of Diaporthe vaccinii, a causative agent of upright dieback and viscid rot disease in cranberry plants.</title>
        <authorList>
            <person name="Sarrasin M."/>
            <person name="Lang B.F."/>
            <person name="Burger G."/>
        </authorList>
    </citation>
    <scope>NUCLEOTIDE SEQUENCE [LARGE SCALE GENOMIC DNA]</scope>
    <source>
        <strain evidence="8 9">IS7</strain>
    </source>
</reference>
<keyword evidence="3" id="KW-0547">Nucleotide-binding</keyword>
<keyword evidence="4" id="KW-0418">Kinase</keyword>
<evidence type="ECO:0000256" key="2">
    <source>
        <dbReference type="ARBA" id="ARBA00022679"/>
    </source>
</evidence>
<evidence type="ECO:0000313" key="9">
    <source>
        <dbReference type="Proteomes" id="UP001600888"/>
    </source>
</evidence>
<name>A0ABR4E1U8_9PEZI</name>
<dbReference type="PROSITE" id="PS00108">
    <property type="entry name" value="PROTEIN_KINASE_ST"/>
    <property type="match status" value="1"/>
</dbReference>
<evidence type="ECO:0000259" key="7">
    <source>
        <dbReference type="PROSITE" id="PS50011"/>
    </source>
</evidence>
<proteinExistence type="predicted"/>
<dbReference type="Pfam" id="PF00069">
    <property type="entry name" value="Pkinase"/>
    <property type="match status" value="1"/>
</dbReference>
<dbReference type="PROSITE" id="PS50011">
    <property type="entry name" value="PROTEIN_KINASE_DOM"/>
    <property type="match status" value="1"/>
</dbReference>
<keyword evidence="5" id="KW-0067">ATP-binding</keyword>
<dbReference type="Proteomes" id="UP001600888">
    <property type="component" value="Unassembled WGS sequence"/>
</dbReference>
<dbReference type="InterPro" id="IPR008271">
    <property type="entry name" value="Ser/Thr_kinase_AS"/>
</dbReference>
<protein>
    <recommendedName>
        <fullName evidence="7">Protein kinase domain-containing protein</fullName>
    </recommendedName>
</protein>
<dbReference type="InterPro" id="IPR011009">
    <property type="entry name" value="Kinase-like_dom_sf"/>
</dbReference>
<dbReference type="SMART" id="SM00220">
    <property type="entry name" value="S_TKc"/>
    <property type="match status" value="1"/>
</dbReference>